<evidence type="ECO:0008006" key="6">
    <source>
        <dbReference type="Google" id="ProtNLM"/>
    </source>
</evidence>
<dbReference type="PANTHER" id="PTHR10622:SF11">
    <property type="entry name" value="HET-DOMAIN-CONTAINING PROTEIN"/>
    <property type="match status" value="1"/>
</dbReference>
<protein>
    <recommendedName>
        <fullName evidence="6">HET-domain-containing protein</fullName>
    </recommendedName>
</protein>
<dbReference type="Pfam" id="PF13191">
    <property type="entry name" value="AAA_16"/>
    <property type="match status" value="1"/>
</dbReference>
<dbReference type="EMBL" id="CAWUHD010000179">
    <property type="protein sequence ID" value="CAK7237347.1"/>
    <property type="molecule type" value="Genomic_DNA"/>
</dbReference>
<dbReference type="Pfam" id="PF13424">
    <property type="entry name" value="TPR_12"/>
    <property type="match status" value="2"/>
</dbReference>
<gene>
    <name evidence="4" type="ORF">SEUCBS140593_009929</name>
</gene>
<evidence type="ECO:0000256" key="1">
    <source>
        <dbReference type="PROSITE-ProRule" id="PRU00339"/>
    </source>
</evidence>
<feature type="domain" description="Heterokaryon incompatibility" evidence="2">
    <location>
        <begin position="25"/>
        <end position="146"/>
    </location>
</feature>
<dbReference type="Gene3D" id="1.25.40.10">
    <property type="entry name" value="Tetratricopeptide repeat domain"/>
    <property type="match status" value="2"/>
</dbReference>
<dbReference type="SUPFAM" id="SSF48452">
    <property type="entry name" value="TPR-like"/>
    <property type="match status" value="1"/>
</dbReference>
<name>A0ABP0D0N1_9PEZI</name>
<evidence type="ECO:0000313" key="4">
    <source>
        <dbReference type="EMBL" id="CAK7237347.1"/>
    </source>
</evidence>
<dbReference type="InterPro" id="IPR019734">
    <property type="entry name" value="TPR_rpt"/>
</dbReference>
<feature type="repeat" description="TPR" evidence="1">
    <location>
        <begin position="628"/>
        <end position="661"/>
    </location>
</feature>
<feature type="repeat" description="TPR" evidence="1">
    <location>
        <begin position="544"/>
        <end position="577"/>
    </location>
</feature>
<evidence type="ECO:0000259" key="2">
    <source>
        <dbReference type="Pfam" id="PF06985"/>
    </source>
</evidence>
<dbReference type="InterPro" id="IPR041664">
    <property type="entry name" value="AAA_16"/>
</dbReference>
<dbReference type="Pfam" id="PF06985">
    <property type="entry name" value="HET"/>
    <property type="match status" value="1"/>
</dbReference>
<dbReference type="PRINTS" id="PR00381">
    <property type="entry name" value="KINESINLIGHT"/>
</dbReference>
<dbReference type="SUPFAM" id="SSF52540">
    <property type="entry name" value="P-loop containing nucleoside triphosphate hydrolases"/>
    <property type="match status" value="1"/>
</dbReference>
<organism evidence="4 5">
    <name type="scientific">Sporothrix eucalyptigena</name>
    <dbReference type="NCBI Taxonomy" id="1812306"/>
    <lineage>
        <taxon>Eukaryota</taxon>
        <taxon>Fungi</taxon>
        <taxon>Dikarya</taxon>
        <taxon>Ascomycota</taxon>
        <taxon>Pezizomycotina</taxon>
        <taxon>Sordariomycetes</taxon>
        <taxon>Sordariomycetidae</taxon>
        <taxon>Ophiostomatales</taxon>
        <taxon>Ophiostomataceae</taxon>
        <taxon>Sporothrix</taxon>
    </lineage>
</organism>
<comment type="caution">
    <text evidence="4">The sequence shown here is derived from an EMBL/GenBank/DDBJ whole genome shotgun (WGS) entry which is preliminary data.</text>
</comment>
<accession>A0ABP0D0N1</accession>
<evidence type="ECO:0000259" key="3">
    <source>
        <dbReference type="Pfam" id="PF13191"/>
    </source>
</evidence>
<dbReference type="Gene3D" id="3.40.50.300">
    <property type="entry name" value="P-loop containing nucleotide triphosphate hydrolases"/>
    <property type="match status" value="1"/>
</dbReference>
<dbReference type="SMART" id="SM00028">
    <property type="entry name" value="TPR"/>
    <property type="match status" value="5"/>
</dbReference>
<dbReference type="InterPro" id="IPR010730">
    <property type="entry name" value="HET"/>
</dbReference>
<dbReference type="Proteomes" id="UP001642482">
    <property type="component" value="Unassembled WGS sequence"/>
</dbReference>
<proteinExistence type="predicted"/>
<keyword evidence="1" id="KW-0802">TPR repeat</keyword>
<dbReference type="InterPro" id="IPR011990">
    <property type="entry name" value="TPR-like_helical_dom_sf"/>
</dbReference>
<dbReference type="InterPro" id="IPR027417">
    <property type="entry name" value="P-loop_NTPase"/>
</dbReference>
<dbReference type="Pfam" id="PF13374">
    <property type="entry name" value="TPR_10"/>
    <property type="match status" value="1"/>
</dbReference>
<reference evidence="4 5" key="1">
    <citation type="submission" date="2024-01" db="EMBL/GenBank/DDBJ databases">
        <authorList>
            <person name="Allen C."/>
            <person name="Tagirdzhanova G."/>
        </authorList>
    </citation>
    <scope>NUCLEOTIDE SEQUENCE [LARGE SCALE GENOMIC DNA]</scope>
</reference>
<dbReference type="PROSITE" id="PS50005">
    <property type="entry name" value="TPR"/>
    <property type="match status" value="2"/>
</dbReference>
<feature type="domain" description="Orc1-like AAA ATPase" evidence="3">
    <location>
        <begin position="274"/>
        <end position="351"/>
    </location>
</feature>
<keyword evidence="5" id="KW-1185">Reference proteome</keyword>
<dbReference type="PANTHER" id="PTHR10622">
    <property type="entry name" value="HET DOMAIN-CONTAINING PROTEIN"/>
    <property type="match status" value="1"/>
</dbReference>
<sequence>MRLLERDASEILLTENFPDDKIPPYAILSHTWGSDEVLLKDLADGKGKTKLGYEKLQFCGEQARRDGLRYFWVDTCCIDKNSSAELQETISCMFRFYRDAVKCYVYLADVSRISSSTDDDEKPLLSRWKPAFRKSRWFTRGWTLQELIAPATVEFFSKEGVYLGSKWSLEESIHEITGIPRNVLQGSPVFESSVEQRLEWIQNRETTRKEDKAYSLLGLFDVHMPLLYGEGREKAFKRLLDEIEKGSKGKEAERDANEKFTMGFKLPGITPVDRFVARGEELAKLHDALSKGTDRRTVVVHGLGGMGKTQLCVEYAKRHQDDYSAVFWLNARDKASLKQAFAQVAERILHELPPVAYIKNAIDSHDLDQAVQAVKRWLDGAKNNRWLIIYDNYDNPMFIGDEVNIDGDSVVDGYDIRMFLPDVYHGAVLITTRSSRIQFGQRVPLKKLQDIKDSLEILSHTSGRQDLHKDDAAVELAKNLDGLPLALSTAGAYLCNMTTSCAEYIQMYNTSWLHQGRLAEAEAMYDRALQSKEKALGPDHTSTLDTVNSLGMLYRLRGRFDEAEAMYDRALQGKEKALGADHMSTLKTVNSLGILYSLQGRINEAEAMYDRALRGKEKALGTEHTSTLTTVNNLGIFYYDQGRLNEAEAMYNRALQGYEKALGPNHTSTLTAVNNLGMLCRRQGRLSEAEAMYDRALQGYEKALGPDHAVTLAAVNSLGTLYNKQGLFDKAEAIFKAVFGVEHARYKGLTKALESLGENSGT</sequence>
<evidence type="ECO:0000313" key="5">
    <source>
        <dbReference type="Proteomes" id="UP001642482"/>
    </source>
</evidence>